<evidence type="ECO:0000256" key="3">
    <source>
        <dbReference type="SAM" id="Phobius"/>
    </source>
</evidence>
<dbReference type="SMART" id="SM00646">
    <property type="entry name" value="Ami_3"/>
    <property type="match status" value="1"/>
</dbReference>
<feature type="domain" description="MurNAc-LAA" evidence="4">
    <location>
        <begin position="210"/>
        <end position="338"/>
    </location>
</feature>
<evidence type="ECO:0000256" key="2">
    <source>
        <dbReference type="SAM" id="MobiDB-lite"/>
    </source>
</evidence>
<comment type="caution">
    <text evidence="5">The sequence shown here is derived from an EMBL/GenBank/DDBJ whole genome shotgun (WGS) entry which is preliminary data.</text>
</comment>
<dbReference type="PANTHER" id="PTHR30404:SF0">
    <property type="entry name" value="N-ACETYLMURAMOYL-L-ALANINE AMIDASE AMIC"/>
    <property type="match status" value="1"/>
</dbReference>
<keyword evidence="1 5" id="KW-0378">Hydrolase</keyword>
<dbReference type="Pfam" id="PF01520">
    <property type="entry name" value="Amidase_3"/>
    <property type="match status" value="1"/>
</dbReference>
<dbReference type="EC" id="3.5.1.28" evidence="5"/>
<keyword evidence="3" id="KW-0472">Membrane</keyword>
<dbReference type="AlphaFoldDB" id="A0A7W8BCZ4"/>
<proteinExistence type="predicted"/>
<feature type="region of interest" description="Disordered" evidence="2">
    <location>
        <begin position="64"/>
        <end position="128"/>
    </location>
</feature>
<sequence length="343" mass="34116">MSKGSFPRAPRRAGLSGRAGGPTPLIVALVALVAAGLVGWLLWDASGGAADGAGHPVAATSAAAKAASPSGPSAPSAAASRPASGRPSPARSGDGGTASPGPSAGAGAGVTDDEAPRADGPLKGKVVLVDPGHNIRNSEHTAEIDRSVDIGTGRKECDTTGTSTDAGYAEAAFSLDVAHRLRTILRNQGAKVVFTHDGERPYGPCVTERAAIGNKAHADAAVSIHADGSAVGNRGFHVILPALVKGGAADTAPIVGPSKELGARIAGNFVRVTGSAPSNYIGGGTGLDTRGDLGGLNLSTVPKVFIECGNMRDPQDAGLLTDPAWREKAAQGIADGITDFLRG</sequence>
<keyword evidence="3" id="KW-1133">Transmembrane helix</keyword>
<dbReference type="PANTHER" id="PTHR30404">
    <property type="entry name" value="N-ACETYLMURAMOYL-L-ALANINE AMIDASE"/>
    <property type="match status" value="1"/>
</dbReference>
<evidence type="ECO:0000313" key="5">
    <source>
        <dbReference type="EMBL" id="MBB5121117.1"/>
    </source>
</evidence>
<feature type="compositionally biased region" description="Low complexity" evidence="2">
    <location>
        <begin position="64"/>
        <end position="92"/>
    </location>
</feature>
<dbReference type="InterPro" id="IPR002508">
    <property type="entry name" value="MurNAc-LAA_cat"/>
</dbReference>
<feature type="transmembrane region" description="Helical" evidence="3">
    <location>
        <begin position="21"/>
        <end position="43"/>
    </location>
</feature>
<gene>
    <name evidence="5" type="ORF">FHS36_004569</name>
</gene>
<organism evidence="5 6">
    <name type="scientific">Streptomyces eurocidicus</name>
    <name type="common">Streptoverticillium eurocidicus</name>
    <dbReference type="NCBI Taxonomy" id="66423"/>
    <lineage>
        <taxon>Bacteria</taxon>
        <taxon>Bacillati</taxon>
        <taxon>Actinomycetota</taxon>
        <taxon>Actinomycetes</taxon>
        <taxon>Kitasatosporales</taxon>
        <taxon>Streptomycetaceae</taxon>
        <taxon>Streptomyces</taxon>
    </lineage>
</organism>
<evidence type="ECO:0000256" key="1">
    <source>
        <dbReference type="ARBA" id="ARBA00022801"/>
    </source>
</evidence>
<dbReference type="SUPFAM" id="SSF53187">
    <property type="entry name" value="Zn-dependent exopeptidases"/>
    <property type="match status" value="1"/>
</dbReference>
<evidence type="ECO:0000313" key="6">
    <source>
        <dbReference type="Proteomes" id="UP000528608"/>
    </source>
</evidence>
<dbReference type="CDD" id="cd02696">
    <property type="entry name" value="MurNAc-LAA"/>
    <property type="match status" value="1"/>
</dbReference>
<feature type="region of interest" description="Disordered" evidence="2">
    <location>
        <begin position="1"/>
        <end position="20"/>
    </location>
</feature>
<protein>
    <submittedName>
        <fullName evidence="5">N-acetylmuramoyl-L-alanine amidase</fullName>
        <ecNumber evidence="5">3.5.1.28</ecNumber>
    </submittedName>
</protein>
<dbReference type="RefSeq" id="WP_376697844.1">
    <property type="nucleotide sequence ID" value="NZ_JACHJF010000016.1"/>
</dbReference>
<dbReference type="EMBL" id="JACHJF010000016">
    <property type="protein sequence ID" value="MBB5121117.1"/>
    <property type="molecule type" value="Genomic_DNA"/>
</dbReference>
<dbReference type="Gene3D" id="3.40.630.40">
    <property type="entry name" value="Zn-dependent exopeptidases"/>
    <property type="match status" value="1"/>
</dbReference>
<evidence type="ECO:0000259" key="4">
    <source>
        <dbReference type="SMART" id="SM00646"/>
    </source>
</evidence>
<keyword evidence="3" id="KW-0812">Transmembrane</keyword>
<dbReference type="Proteomes" id="UP000528608">
    <property type="component" value="Unassembled WGS sequence"/>
</dbReference>
<reference evidence="5 6" key="1">
    <citation type="submission" date="2020-08" db="EMBL/GenBank/DDBJ databases">
        <title>Genomic Encyclopedia of Type Strains, Phase III (KMG-III): the genomes of soil and plant-associated and newly described type strains.</title>
        <authorList>
            <person name="Whitman W."/>
        </authorList>
    </citation>
    <scope>NUCLEOTIDE SEQUENCE [LARGE SCALE GENOMIC DNA]</scope>
    <source>
        <strain evidence="5 6">CECT 3259</strain>
    </source>
</reference>
<accession>A0A7W8BCZ4</accession>
<dbReference type="GO" id="GO:0008745">
    <property type="term" value="F:N-acetylmuramoyl-L-alanine amidase activity"/>
    <property type="evidence" value="ECO:0007669"/>
    <property type="project" value="UniProtKB-EC"/>
</dbReference>
<dbReference type="GO" id="GO:0030288">
    <property type="term" value="C:outer membrane-bounded periplasmic space"/>
    <property type="evidence" value="ECO:0007669"/>
    <property type="project" value="TreeGrafter"/>
</dbReference>
<name>A0A7W8BCZ4_STREU</name>
<feature type="compositionally biased region" description="Gly residues" evidence="2">
    <location>
        <begin position="93"/>
        <end position="108"/>
    </location>
</feature>
<dbReference type="InterPro" id="IPR050695">
    <property type="entry name" value="N-acetylmuramoyl_amidase_3"/>
</dbReference>
<dbReference type="GO" id="GO:0009253">
    <property type="term" value="P:peptidoglycan catabolic process"/>
    <property type="evidence" value="ECO:0007669"/>
    <property type="project" value="InterPro"/>
</dbReference>